<feature type="domain" description="Deacetylase PdaC" evidence="2">
    <location>
        <begin position="23"/>
        <end position="108"/>
    </location>
</feature>
<keyword evidence="4" id="KW-1185">Reference proteome</keyword>
<accession>A0A068NQ00</accession>
<evidence type="ECO:0000259" key="2">
    <source>
        <dbReference type="Pfam" id="PF13739"/>
    </source>
</evidence>
<protein>
    <recommendedName>
        <fullName evidence="5">DUF3298 domain-containing protein</fullName>
    </recommendedName>
</protein>
<dbReference type="KEGG" id="fgi:OP10G_1472"/>
<proteinExistence type="predicted"/>
<dbReference type="Pfam" id="PF13739">
    <property type="entry name" value="PdaC"/>
    <property type="match status" value="1"/>
</dbReference>
<organism evidence="3 4">
    <name type="scientific">Fimbriimonas ginsengisoli Gsoil 348</name>
    <dbReference type="NCBI Taxonomy" id="661478"/>
    <lineage>
        <taxon>Bacteria</taxon>
        <taxon>Bacillati</taxon>
        <taxon>Armatimonadota</taxon>
        <taxon>Fimbriimonadia</taxon>
        <taxon>Fimbriimonadales</taxon>
        <taxon>Fimbriimonadaceae</taxon>
        <taxon>Fimbriimonas</taxon>
    </lineage>
</organism>
<reference evidence="3 4" key="1">
    <citation type="journal article" date="2014" name="PLoS ONE">
        <title>The first complete genome sequence of the class fimbriimonadia in the phylum armatimonadetes.</title>
        <authorList>
            <person name="Hu Z.Y."/>
            <person name="Wang Y.Z."/>
            <person name="Im W.T."/>
            <person name="Wang S.Y."/>
            <person name="Zhao G.P."/>
            <person name="Zheng H.J."/>
            <person name="Quan Z.X."/>
        </authorList>
    </citation>
    <scope>NUCLEOTIDE SEQUENCE [LARGE SCALE GENOMIC DNA]</scope>
    <source>
        <strain evidence="3">Gsoil 348</strain>
    </source>
</reference>
<feature type="domain" description="DUF3298" evidence="1">
    <location>
        <begin position="126"/>
        <end position="201"/>
    </location>
</feature>
<dbReference type="RefSeq" id="WP_025226547.1">
    <property type="nucleotide sequence ID" value="NZ_CP007139.1"/>
</dbReference>
<dbReference type="Gene3D" id="3.30.565.40">
    <property type="entry name" value="Fervidobacterium nodosum Rt17-B1 like"/>
    <property type="match status" value="1"/>
</dbReference>
<dbReference type="HOGENOM" id="CLU_1313875_0_0_0"/>
<name>A0A068NQ00_FIMGI</name>
<dbReference type="InterPro" id="IPR025303">
    <property type="entry name" value="PdaC"/>
</dbReference>
<dbReference type="AlphaFoldDB" id="A0A068NQ00"/>
<evidence type="ECO:0000259" key="1">
    <source>
        <dbReference type="Pfam" id="PF11738"/>
    </source>
</evidence>
<dbReference type="EMBL" id="CP007139">
    <property type="protein sequence ID" value="AIE84840.1"/>
    <property type="molecule type" value="Genomic_DNA"/>
</dbReference>
<dbReference type="Pfam" id="PF11738">
    <property type="entry name" value="DUF3298"/>
    <property type="match status" value="1"/>
</dbReference>
<evidence type="ECO:0000313" key="3">
    <source>
        <dbReference type="EMBL" id="AIE84840.1"/>
    </source>
</evidence>
<evidence type="ECO:0000313" key="4">
    <source>
        <dbReference type="Proteomes" id="UP000027982"/>
    </source>
</evidence>
<dbReference type="Gene3D" id="3.90.640.20">
    <property type="entry name" value="Heat-shock cognate protein, ATPase"/>
    <property type="match status" value="1"/>
</dbReference>
<dbReference type="OrthoDB" id="4760806at2"/>
<evidence type="ECO:0008006" key="5">
    <source>
        <dbReference type="Google" id="ProtNLM"/>
    </source>
</evidence>
<dbReference type="Proteomes" id="UP000027982">
    <property type="component" value="Chromosome"/>
</dbReference>
<sequence length="209" mass="23648">MLAYLLVAAQAKDQVRIFRHFKTPRIEVTVKLPKLGGSPADRAATAAMERFVRVEIDRMQNENNDPDLKGLSRPFYLDIEPVSVYRTNKLVSVSLQDSTYSGGAHGMTTYSTFTYGPKGRMLLSAFFRKGAGYVEQISFALMNQLRTMDRADWVQNGEIRGFKESQLRDFVVRPGGVLRFYFAPYELGSFASGPFEIDLSRKELADRLP</sequence>
<dbReference type="InterPro" id="IPR021729">
    <property type="entry name" value="DUF3298"/>
</dbReference>
<dbReference type="InterPro" id="IPR037126">
    <property type="entry name" value="PdaC/RsiV-like_sf"/>
</dbReference>
<gene>
    <name evidence="3" type="ORF">OP10G_1472</name>
</gene>